<organism evidence="3 4">
    <name type="scientific">Besnoitia besnoiti</name>
    <name type="common">Apicomplexan protozoan</name>
    <dbReference type="NCBI Taxonomy" id="94643"/>
    <lineage>
        <taxon>Eukaryota</taxon>
        <taxon>Sar</taxon>
        <taxon>Alveolata</taxon>
        <taxon>Apicomplexa</taxon>
        <taxon>Conoidasida</taxon>
        <taxon>Coccidia</taxon>
        <taxon>Eucoccidiorida</taxon>
        <taxon>Eimeriorina</taxon>
        <taxon>Sarcocystidae</taxon>
        <taxon>Besnoitia</taxon>
    </lineage>
</organism>
<evidence type="ECO:0008006" key="5">
    <source>
        <dbReference type="Google" id="ProtNLM"/>
    </source>
</evidence>
<dbReference type="KEGG" id="bbes:BESB_013140"/>
<keyword evidence="2" id="KW-0472">Membrane</keyword>
<feature type="transmembrane region" description="Helical" evidence="2">
    <location>
        <begin position="6"/>
        <end position="24"/>
    </location>
</feature>
<feature type="region of interest" description="Disordered" evidence="1">
    <location>
        <begin position="47"/>
        <end position="67"/>
    </location>
</feature>
<keyword evidence="4" id="KW-1185">Reference proteome</keyword>
<dbReference type="EMBL" id="NWUJ01000010">
    <property type="protein sequence ID" value="PFH32702.1"/>
    <property type="molecule type" value="Genomic_DNA"/>
</dbReference>
<dbReference type="RefSeq" id="XP_029216711.1">
    <property type="nucleotide sequence ID" value="XM_029360044.1"/>
</dbReference>
<feature type="compositionally biased region" description="Basic residues" evidence="1">
    <location>
        <begin position="109"/>
        <end position="118"/>
    </location>
</feature>
<name>A0A2A9MBD1_BESBE</name>
<comment type="caution">
    <text evidence="3">The sequence shown here is derived from an EMBL/GenBank/DDBJ whole genome shotgun (WGS) entry which is preliminary data.</text>
</comment>
<feature type="region of interest" description="Disordered" evidence="1">
    <location>
        <begin position="80"/>
        <end position="118"/>
    </location>
</feature>
<protein>
    <recommendedName>
        <fullName evidence="5">Transmembrane protein</fullName>
    </recommendedName>
</protein>
<keyword evidence="2" id="KW-0812">Transmembrane</keyword>
<proteinExistence type="predicted"/>
<gene>
    <name evidence="3" type="ORF">BESB_013140</name>
</gene>
<evidence type="ECO:0000256" key="2">
    <source>
        <dbReference type="SAM" id="Phobius"/>
    </source>
</evidence>
<dbReference type="VEuPathDB" id="ToxoDB:BESB_013140"/>
<accession>A0A2A9MBD1</accession>
<evidence type="ECO:0000313" key="4">
    <source>
        <dbReference type="Proteomes" id="UP000224006"/>
    </source>
</evidence>
<feature type="compositionally biased region" description="Basic and acidic residues" evidence="1">
    <location>
        <begin position="90"/>
        <end position="107"/>
    </location>
</feature>
<dbReference type="GeneID" id="40306376"/>
<evidence type="ECO:0000313" key="3">
    <source>
        <dbReference type="EMBL" id="PFH32702.1"/>
    </source>
</evidence>
<sequence>MSSCRYIAHFVVALLFLAAAYLTAADAALDPKAQEPQHGDEAVALEVERTLSSPEESEQQAEATESHRLDIASDEAVALEVERTPSSPEESARQAEATESHRLDIASRAKSKKTTRRTGKARKALRASLILLEVAFYAFLAYFAYAQIQCHYSTNADLAEASYCRTAPPHEVVPTNASHLAAFGSFVQGGYAFLDFFEHKAISLGCPVAGVSPLPPQKHHPSVAVKLKQEATCAEVITTAVSAPFIGTNSA</sequence>
<keyword evidence="2" id="KW-1133">Transmembrane helix</keyword>
<dbReference type="Proteomes" id="UP000224006">
    <property type="component" value="Chromosome IX"/>
</dbReference>
<reference evidence="3 4" key="1">
    <citation type="submission" date="2017-09" db="EMBL/GenBank/DDBJ databases">
        <title>Genome sequencing of Besnoitia besnoiti strain Bb-Ger1.</title>
        <authorList>
            <person name="Schares G."/>
            <person name="Venepally P."/>
            <person name="Lorenzi H.A."/>
        </authorList>
    </citation>
    <scope>NUCLEOTIDE SEQUENCE [LARGE SCALE GENOMIC DNA]</scope>
    <source>
        <strain evidence="3 4">Bb-Ger1</strain>
    </source>
</reference>
<evidence type="ECO:0000256" key="1">
    <source>
        <dbReference type="SAM" id="MobiDB-lite"/>
    </source>
</evidence>
<dbReference type="AlphaFoldDB" id="A0A2A9MBD1"/>
<feature type="transmembrane region" description="Helical" evidence="2">
    <location>
        <begin position="124"/>
        <end position="145"/>
    </location>
</feature>